<gene>
    <name evidence="2" type="ORF">GCM10008090_24670</name>
</gene>
<sequence>MNKNIILVLLLCNLSACGVGGGDNGSDFNGMPVIQNVRVLEQVTDENAPVHLLRYVTSITVEEVIAFYKEEYREPLSIKEYEGTTVLSYKNGEKNIKVQLSSAPNGTDVYLMYEQ</sequence>
<evidence type="ECO:0000313" key="3">
    <source>
        <dbReference type="Proteomes" id="UP000614811"/>
    </source>
</evidence>
<evidence type="ECO:0000313" key="2">
    <source>
        <dbReference type="EMBL" id="GHA13958.1"/>
    </source>
</evidence>
<reference evidence="2" key="2">
    <citation type="submission" date="2020-09" db="EMBL/GenBank/DDBJ databases">
        <authorList>
            <person name="Sun Q."/>
            <person name="Kim S."/>
        </authorList>
    </citation>
    <scope>NUCLEOTIDE SEQUENCE</scope>
    <source>
        <strain evidence="2">KCTC 12711</strain>
    </source>
</reference>
<feature type="chain" id="PRO_5037018875" evidence="1">
    <location>
        <begin position="22"/>
        <end position="115"/>
    </location>
</feature>
<dbReference type="EMBL" id="BMXA01000004">
    <property type="protein sequence ID" value="GHA13958.1"/>
    <property type="molecule type" value="Genomic_DNA"/>
</dbReference>
<dbReference type="Proteomes" id="UP000614811">
    <property type="component" value="Unassembled WGS sequence"/>
</dbReference>
<evidence type="ECO:0000256" key="1">
    <source>
        <dbReference type="SAM" id="SignalP"/>
    </source>
</evidence>
<organism evidence="2 3">
    <name type="scientific">Arenicella chitinivorans</name>
    <dbReference type="NCBI Taxonomy" id="1329800"/>
    <lineage>
        <taxon>Bacteria</taxon>
        <taxon>Pseudomonadati</taxon>
        <taxon>Pseudomonadota</taxon>
        <taxon>Gammaproteobacteria</taxon>
        <taxon>Arenicellales</taxon>
        <taxon>Arenicellaceae</taxon>
        <taxon>Arenicella</taxon>
    </lineage>
</organism>
<reference evidence="2" key="1">
    <citation type="journal article" date="2014" name="Int. J. Syst. Evol. Microbiol.">
        <title>Complete genome sequence of Corynebacterium casei LMG S-19264T (=DSM 44701T), isolated from a smear-ripened cheese.</title>
        <authorList>
            <consortium name="US DOE Joint Genome Institute (JGI-PGF)"/>
            <person name="Walter F."/>
            <person name="Albersmeier A."/>
            <person name="Kalinowski J."/>
            <person name="Ruckert C."/>
        </authorList>
    </citation>
    <scope>NUCLEOTIDE SEQUENCE</scope>
    <source>
        <strain evidence="2">KCTC 12711</strain>
    </source>
</reference>
<dbReference type="RefSeq" id="WP_189401658.1">
    <property type="nucleotide sequence ID" value="NZ_BMXA01000004.1"/>
</dbReference>
<accession>A0A918VQC4</accession>
<protein>
    <submittedName>
        <fullName evidence="2">Uncharacterized protein</fullName>
    </submittedName>
</protein>
<keyword evidence="3" id="KW-1185">Reference proteome</keyword>
<proteinExistence type="predicted"/>
<feature type="signal peptide" evidence="1">
    <location>
        <begin position="1"/>
        <end position="21"/>
    </location>
</feature>
<keyword evidence="1" id="KW-0732">Signal</keyword>
<name>A0A918VQC4_9GAMM</name>
<comment type="caution">
    <text evidence="2">The sequence shown here is derived from an EMBL/GenBank/DDBJ whole genome shotgun (WGS) entry which is preliminary data.</text>
</comment>
<dbReference type="AlphaFoldDB" id="A0A918VQC4"/>